<sequence>MIKVINKLSKNMQRKDLLKIVKRVVIKVGTSTLTHQTGLLNINRIEKLVRQLADLHNQGYEVILVTSEAVGA</sequence>
<dbReference type="SUPFAM" id="SSF53633">
    <property type="entry name" value="Carbamate kinase-like"/>
    <property type="match status" value="1"/>
</dbReference>
<dbReference type="Proteomes" id="UP000035930">
    <property type="component" value="Chromosome"/>
</dbReference>
<gene>
    <name evidence="2" type="ORF">FNO190_0195</name>
</gene>
<dbReference type="PANTHER" id="PTHR11063:SF8">
    <property type="entry name" value="DELTA-1-PYRROLINE-5-CARBOXYLATE SYNTHASE"/>
    <property type="match status" value="1"/>
</dbReference>
<dbReference type="Gene3D" id="3.40.1160.10">
    <property type="entry name" value="Acetylglutamate kinase-like"/>
    <property type="match status" value="1"/>
</dbReference>
<dbReference type="PANTHER" id="PTHR11063">
    <property type="entry name" value="GLUTAMATE SEMIALDEHYDE DEHYDROGENASE"/>
    <property type="match status" value="1"/>
</dbReference>
<accession>A0ABN4H353</accession>
<evidence type="ECO:0000313" key="3">
    <source>
        <dbReference type="Proteomes" id="UP000035930"/>
    </source>
</evidence>
<keyword evidence="3" id="KW-1185">Reference proteome</keyword>
<dbReference type="EMBL" id="CP011923">
    <property type="protein sequence ID" value="AKN88066.1"/>
    <property type="molecule type" value="Genomic_DNA"/>
</dbReference>
<dbReference type="InterPro" id="IPR036393">
    <property type="entry name" value="AceGlu_kinase-like_sf"/>
</dbReference>
<feature type="domain" description="Aspartate/glutamate/uridylate kinase" evidence="1">
    <location>
        <begin position="22"/>
        <end position="68"/>
    </location>
</feature>
<evidence type="ECO:0000259" key="1">
    <source>
        <dbReference type="Pfam" id="PF00696"/>
    </source>
</evidence>
<name>A0ABN4H353_9GAMM</name>
<protein>
    <recommendedName>
        <fullName evidence="1">Aspartate/glutamate/uridylate kinase domain-containing protein</fullName>
    </recommendedName>
</protein>
<dbReference type="Pfam" id="PF00696">
    <property type="entry name" value="AA_kinase"/>
    <property type="match status" value="1"/>
</dbReference>
<proteinExistence type="predicted"/>
<reference evidence="2" key="1">
    <citation type="submission" date="2017-08" db="EMBL/GenBank/DDBJ databases">
        <title>Complete Genome Sequence of Francisella noatunensis subsp. orientalis strain FNO190.</title>
        <authorList>
            <person name="Pereira F.L."/>
            <person name="Goncalves L.A."/>
            <person name="Guilherme T.C."/>
            <person name="Soares S.C."/>
            <person name="Dorella F.A."/>
            <person name="Carvalho A.F."/>
            <person name="Leibowitz M.P."/>
            <person name="Leal C.A.G."/>
            <person name="Azevedo V.A.C."/>
            <person name="Figueiredo H.C.P."/>
        </authorList>
    </citation>
    <scope>NUCLEOTIDE SEQUENCE</scope>
    <source>
        <strain evidence="2">FNO190</strain>
    </source>
</reference>
<evidence type="ECO:0000313" key="2">
    <source>
        <dbReference type="EMBL" id="AKN88066.1"/>
    </source>
</evidence>
<organism evidence="2 3">
    <name type="scientific">Francisella orientalis</name>
    <dbReference type="NCBI Taxonomy" id="299583"/>
    <lineage>
        <taxon>Bacteria</taxon>
        <taxon>Pseudomonadati</taxon>
        <taxon>Pseudomonadota</taxon>
        <taxon>Gammaproteobacteria</taxon>
        <taxon>Thiotrichales</taxon>
        <taxon>Francisellaceae</taxon>
        <taxon>Francisella</taxon>
    </lineage>
</organism>
<dbReference type="InterPro" id="IPR001048">
    <property type="entry name" value="Asp/Glu/Uridylate_kinase"/>
</dbReference>